<accession>A0ABR2W904</accession>
<evidence type="ECO:0000256" key="2">
    <source>
        <dbReference type="ARBA" id="ARBA00022692"/>
    </source>
</evidence>
<dbReference type="PANTHER" id="PTHR23112:SF0">
    <property type="entry name" value="TRANSMEMBRANE PROTEIN 116"/>
    <property type="match status" value="1"/>
</dbReference>
<evidence type="ECO:0000259" key="6">
    <source>
        <dbReference type="PROSITE" id="PS50262"/>
    </source>
</evidence>
<dbReference type="EMBL" id="JASJQH010006919">
    <property type="protein sequence ID" value="KAK9727463.1"/>
    <property type="molecule type" value="Genomic_DNA"/>
</dbReference>
<dbReference type="CDD" id="cd00637">
    <property type="entry name" value="7tm_classA_rhodopsin-like"/>
    <property type="match status" value="1"/>
</dbReference>
<evidence type="ECO:0000313" key="8">
    <source>
        <dbReference type="Proteomes" id="UP001479436"/>
    </source>
</evidence>
<comment type="subcellular location">
    <subcellularLocation>
        <location evidence="1">Membrane</location>
        <topology evidence="1">Multi-pass membrane protein</topology>
    </subcellularLocation>
</comment>
<comment type="caution">
    <text evidence="7">The sequence shown here is derived from an EMBL/GenBank/DDBJ whole genome shotgun (WGS) entry which is preliminary data.</text>
</comment>
<proteinExistence type="predicted"/>
<reference evidence="7 8" key="1">
    <citation type="submission" date="2023-04" db="EMBL/GenBank/DDBJ databases">
        <title>Genome of Basidiobolus ranarum AG-B5.</title>
        <authorList>
            <person name="Stajich J.E."/>
            <person name="Carter-House D."/>
            <person name="Gryganskyi A."/>
        </authorList>
    </citation>
    <scope>NUCLEOTIDE SEQUENCE [LARGE SCALE GENOMIC DNA]</scope>
    <source>
        <strain evidence="7 8">AG-B5</strain>
    </source>
</reference>
<dbReference type="Pfam" id="PF11710">
    <property type="entry name" value="Git3"/>
    <property type="match status" value="1"/>
</dbReference>
<organism evidence="7 8">
    <name type="scientific">Basidiobolus ranarum</name>
    <dbReference type="NCBI Taxonomy" id="34480"/>
    <lineage>
        <taxon>Eukaryota</taxon>
        <taxon>Fungi</taxon>
        <taxon>Fungi incertae sedis</taxon>
        <taxon>Zoopagomycota</taxon>
        <taxon>Entomophthoromycotina</taxon>
        <taxon>Basidiobolomycetes</taxon>
        <taxon>Basidiobolales</taxon>
        <taxon>Basidiobolaceae</taxon>
        <taxon>Basidiobolus</taxon>
    </lineage>
</organism>
<evidence type="ECO:0000256" key="4">
    <source>
        <dbReference type="ARBA" id="ARBA00023136"/>
    </source>
</evidence>
<feature type="domain" description="G-protein coupled receptors family 1 profile" evidence="6">
    <location>
        <begin position="22"/>
        <end position="347"/>
    </location>
</feature>
<dbReference type="SUPFAM" id="SSF81321">
    <property type="entry name" value="Family A G protein-coupled receptor-like"/>
    <property type="match status" value="1"/>
</dbReference>
<dbReference type="InterPro" id="IPR023041">
    <property type="entry name" value="Glucose_rcpt_Git3-like_N"/>
</dbReference>
<keyword evidence="2 5" id="KW-0812">Transmembrane</keyword>
<feature type="transmembrane region" description="Helical" evidence="5">
    <location>
        <begin position="125"/>
        <end position="150"/>
    </location>
</feature>
<gene>
    <name evidence="7" type="ORF">K7432_001796</name>
</gene>
<feature type="transmembrane region" description="Helical" evidence="5">
    <location>
        <begin position="300"/>
        <end position="319"/>
    </location>
</feature>
<dbReference type="InterPro" id="IPR017452">
    <property type="entry name" value="GPCR_Rhodpsn_7TM"/>
</dbReference>
<dbReference type="PANTHER" id="PTHR23112">
    <property type="entry name" value="G PROTEIN-COUPLED RECEPTOR 157-RELATED"/>
    <property type="match status" value="1"/>
</dbReference>
<dbReference type="PROSITE" id="PS50262">
    <property type="entry name" value="G_PROTEIN_RECEP_F1_2"/>
    <property type="match status" value="1"/>
</dbReference>
<evidence type="ECO:0000256" key="3">
    <source>
        <dbReference type="ARBA" id="ARBA00022989"/>
    </source>
</evidence>
<dbReference type="Proteomes" id="UP001479436">
    <property type="component" value="Unassembled WGS sequence"/>
</dbReference>
<evidence type="ECO:0000256" key="5">
    <source>
        <dbReference type="SAM" id="Phobius"/>
    </source>
</evidence>
<dbReference type="Gene3D" id="1.20.1070.10">
    <property type="entry name" value="Rhodopsin 7-helix transmembrane proteins"/>
    <property type="match status" value="1"/>
</dbReference>
<keyword evidence="3 5" id="KW-1133">Transmembrane helix</keyword>
<protein>
    <recommendedName>
        <fullName evidence="6">G-protein coupled receptors family 1 profile domain-containing protein</fullName>
    </recommendedName>
</protein>
<feature type="transmembrane region" description="Helical" evidence="5">
    <location>
        <begin position="12"/>
        <end position="33"/>
    </location>
</feature>
<name>A0ABR2W904_9FUNG</name>
<keyword evidence="8" id="KW-1185">Reference proteome</keyword>
<keyword evidence="4 5" id="KW-0472">Membrane</keyword>
<feature type="transmembrane region" description="Helical" evidence="5">
    <location>
        <begin position="170"/>
        <end position="191"/>
    </location>
</feature>
<evidence type="ECO:0000313" key="7">
    <source>
        <dbReference type="EMBL" id="KAK9727463.1"/>
    </source>
</evidence>
<sequence length="372" mass="41395">MAASANGFLLSSLVGSSISTIASLLLILCYVCLPSCRTYRHRLILSLSIADFLNSLNNTVSGIQLGKEGVIHPGTFCSINGFVGQVTVQAQDFSTLLIAVVTYSAISKPLEWLHALNFLQVYEPWLYICVWGFSLTTALIGQFTVGYVPVSGNWCWLPPHPAWVRYALTHGFRFAIIPLVFFFYIRLYLILKKTSLSQNSSDQTYANDSSTHGGIELASNYQEFYAEPSLRSEVTDTNMSEVSRHIEANSNHEPKFTTLMIKFGLKKSPKSPGKTGADGLPMKRPSSNEKRITRVMLKMCLYPVVYTICWIPGILNRMIEISGDSNRILTVMQASSQFIGLCDAIMYGLTENLKEEIRLRITGRSKLTASPN</sequence>
<evidence type="ECO:0000256" key="1">
    <source>
        <dbReference type="ARBA" id="ARBA00004141"/>
    </source>
</evidence>